<evidence type="ECO:0008006" key="3">
    <source>
        <dbReference type="Google" id="ProtNLM"/>
    </source>
</evidence>
<accession>A0A511DQB8</accession>
<dbReference type="RefSeq" id="WP_246115441.1">
    <property type="nucleotide sequence ID" value="NZ_BJVJ01000129.1"/>
</dbReference>
<dbReference type="InterPro" id="IPR004378">
    <property type="entry name" value="F420H2_quin_Rdtase"/>
</dbReference>
<dbReference type="AlphaFoldDB" id="A0A511DQB8"/>
<keyword evidence="2" id="KW-1185">Reference proteome</keyword>
<dbReference type="Pfam" id="PF04075">
    <property type="entry name" value="F420H2_quin_red"/>
    <property type="match status" value="1"/>
</dbReference>
<evidence type="ECO:0000313" key="2">
    <source>
        <dbReference type="Proteomes" id="UP000321685"/>
    </source>
</evidence>
<protein>
    <recommendedName>
        <fullName evidence="3">Nitroreductase</fullName>
    </recommendedName>
</protein>
<dbReference type="InterPro" id="IPR012349">
    <property type="entry name" value="Split_barrel_FMN-bd"/>
</dbReference>
<reference evidence="1 2" key="1">
    <citation type="submission" date="2019-07" db="EMBL/GenBank/DDBJ databases">
        <title>Whole genome shotgun sequence of Pseudonocardia sulfidoxydans NBRC 16205.</title>
        <authorList>
            <person name="Hosoyama A."/>
            <person name="Uohara A."/>
            <person name="Ohji S."/>
            <person name="Ichikawa N."/>
        </authorList>
    </citation>
    <scope>NUCLEOTIDE SEQUENCE [LARGE SCALE GENOMIC DNA]</scope>
    <source>
        <strain evidence="1 2">NBRC 16205</strain>
    </source>
</reference>
<dbReference type="SUPFAM" id="SSF50475">
    <property type="entry name" value="FMN-binding split barrel"/>
    <property type="match status" value="1"/>
</dbReference>
<organism evidence="1 2">
    <name type="scientific">Pseudonocardia sulfidoxydans NBRC 16205</name>
    <dbReference type="NCBI Taxonomy" id="1223511"/>
    <lineage>
        <taxon>Bacteria</taxon>
        <taxon>Bacillati</taxon>
        <taxon>Actinomycetota</taxon>
        <taxon>Actinomycetes</taxon>
        <taxon>Pseudonocardiales</taxon>
        <taxon>Pseudonocardiaceae</taxon>
        <taxon>Pseudonocardia</taxon>
    </lineage>
</organism>
<name>A0A511DQB8_9PSEU</name>
<dbReference type="GO" id="GO:0016491">
    <property type="term" value="F:oxidoreductase activity"/>
    <property type="evidence" value="ECO:0007669"/>
    <property type="project" value="InterPro"/>
</dbReference>
<dbReference type="Proteomes" id="UP000321685">
    <property type="component" value="Unassembled WGS sequence"/>
</dbReference>
<dbReference type="Gene3D" id="2.30.110.10">
    <property type="entry name" value="Electron Transport, Fmn-binding Protein, Chain A"/>
    <property type="match status" value="1"/>
</dbReference>
<proteinExistence type="predicted"/>
<dbReference type="EMBL" id="BJVJ01000129">
    <property type="protein sequence ID" value="GEL26979.1"/>
    <property type="molecule type" value="Genomic_DNA"/>
</dbReference>
<comment type="caution">
    <text evidence="1">The sequence shown here is derived from an EMBL/GenBank/DDBJ whole genome shotgun (WGS) entry which is preliminary data.</text>
</comment>
<evidence type="ECO:0000313" key="1">
    <source>
        <dbReference type="EMBL" id="GEL26979.1"/>
    </source>
</evidence>
<sequence length="151" mass="16202">MPGPDLVALNASMIDRILSEPPDPIVDGGYALRVLRTRGRRSGRVRVTPMGVVGVGGSHYLVCPDPNRDWARNLAADPACAVVSRDDERPATTVAVPDDEAAPVVATYLSAMRDLPFAINSFPVGPDATPEEIRPRLGTIRVLRLGPRRVA</sequence>
<gene>
    <name evidence="1" type="ORF">PSU4_59330</name>
</gene>